<evidence type="ECO:0000313" key="1">
    <source>
        <dbReference type="EMBL" id="WFP15352.1"/>
    </source>
</evidence>
<reference evidence="1 2" key="1">
    <citation type="submission" date="2023-04" db="EMBL/GenBank/DDBJ databases">
        <title>Funneling lignin-derived compounds into biodiesel using alkali-halophilic Citricoccus sp. P2.</title>
        <authorList>
            <person name="Luo C.-B."/>
        </authorList>
    </citation>
    <scope>NUCLEOTIDE SEQUENCE [LARGE SCALE GENOMIC DNA]</scope>
    <source>
        <strain evidence="1 2">P2</strain>
    </source>
</reference>
<keyword evidence="2" id="KW-1185">Reference proteome</keyword>
<name>A0ABY8H2I5_9MICC</name>
<dbReference type="Gene3D" id="3.60.20.10">
    <property type="entry name" value="Glutamine Phosphoribosylpyrophosphate, subunit 1, domain 1"/>
    <property type="match status" value="1"/>
</dbReference>
<dbReference type="GO" id="GO:0016787">
    <property type="term" value="F:hydrolase activity"/>
    <property type="evidence" value="ECO:0007669"/>
    <property type="project" value="UniProtKB-KW"/>
</dbReference>
<dbReference type="RefSeq" id="WP_278155989.1">
    <property type="nucleotide sequence ID" value="NZ_CP121252.1"/>
</dbReference>
<keyword evidence="1" id="KW-0647">Proteasome</keyword>
<dbReference type="SUPFAM" id="SSF56235">
    <property type="entry name" value="N-terminal nucleophile aminohydrolases (Ntn hydrolases)"/>
    <property type="match status" value="1"/>
</dbReference>
<dbReference type="InterPro" id="IPR029055">
    <property type="entry name" value="Ntn_hydrolases_N"/>
</dbReference>
<dbReference type="EMBL" id="CP121252">
    <property type="protein sequence ID" value="WFP15352.1"/>
    <property type="molecule type" value="Genomic_DNA"/>
</dbReference>
<organism evidence="1 2">
    <name type="scientific">Citricoccus muralis</name>
    <dbReference type="NCBI Taxonomy" id="169134"/>
    <lineage>
        <taxon>Bacteria</taxon>
        <taxon>Bacillati</taxon>
        <taxon>Actinomycetota</taxon>
        <taxon>Actinomycetes</taxon>
        <taxon>Micrococcales</taxon>
        <taxon>Micrococcaceae</taxon>
        <taxon>Citricoccus</taxon>
    </lineage>
</organism>
<gene>
    <name evidence="1" type="primary">prcA</name>
    <name evidence="1" type="ORF">P8192_07900</name>
</gene>
<accession>A0ABY8H2I5</accession>
<evidence type="ECO:0000313" key="2">
    <source>
        <dbReference type="Proteomes" id="UP001219037"/>
    </source>
</evidence>
<protein>
    <submittedName>
        <fullName evidence="1">Proteasome subunit alpha</fullName>
        <ecNumber evidence="1">3.4.25.1</ecNumber>
    </submittedName>
</protein>
<dbReference type="NCBIfam" id="TIGR03691">
    <property type="entry name" value="20S_bact_alpha"/>
    <property type="match status" value="1"/>
</dbReference>
<dbReference type="Proteomes" id="UP001219037">
    <property type="component" value="Chromosome"/>
</dbReference>
<keyword evidence="1" id="KW-0378">Hydrolase</keyword>
<dbReference type="EC" id="3.4.25.1" evidence="1"/>
<dbReference type="InterPro" id="IPR022296">
    <property type="entry name" value="Proteasome_asu_bac"/>
</dbReference>
<proteinExistence type="predicted"/>
<dbReference type="GO" id="GO:0000502">
    <property type="term" value="C:proteasome complex"/>
    <property type="evidence" value="ECO:0007669"/>
    <property type="project" value="UniProtKB-KW"/>
</dbReference>
<dbReference type="InterPro" id="IPR001353">
    <property type="entry name" value="Proteasome_sua/b"/>
</dbReference>
<sequence>MNQSFYVSPQQLMKDRADFARQGISRGKPVVLASCAAGIVLVTENSSTSLRKLSEIYDRIGLGAVGRYNEFEALRQNGVRYADTRGYAYDRADVTARGLVSHYAGILGELFLTGAKPLEVEIAVAEVGASLDDDRLYRVSFDGTVTESTPVIVIGGGAEQLQQRLSSEWDSQRPLDDAITAIQSAWTDATGEMAWETAVLDRDRAAVGGRSFRRRTRHGRH</sequence>
<dbReference type="Pfam" id="PF00227">
    <property type="entry name" value="Proteasome"/>
    <property type="match status" value="1"/>
</dbReference>